<feature type="compositionally biased region" description="Low complexity" evidence="1">
    <location>
        <begin position="123"/>
        <end position="134"/>
    </location>
</feature>
<protein>
    <submittedName>
        <fullName evidence="3">Uncharacterized protein</fullName>
    </submittedName>
</protein>
<feature type="transmembrane region" description="Helical" evidence="2">
    <location>
        <begin position="194"/>
        <end position="215"/>
    </location>
</feature>
<reference evidence="3 4" key="1">
    <citation type="submission" date="2018-02" db="EMBL/GenBank/DDBJ databases">
        <title>Draft genome sequences of Elsinoe sp., causing black scab on jojoba.</title>
        <authorList>
            <person name="Stodart B."/>
            <person name="Jeffress S."/>
            <person name="Ash G."/>
            <person name="Arun Chinnappa K."/>
        </authorList>
    </citation>
    <scope>NUCLEOTIDE SEQUENCE [LARGE SCALE GENOMIC DNA]</scope>
    <source>
        <strain evidence="3 4">Hillstone_2</strain>
    </source>
</reference>
<dbReference type="Proteomes" id="UP000308133">
    <property type="component" value="Unassembled WGS sequence"/>
</dbReference>
<sequence>MLMQAVRQQERISTYNNGIPHGEFILYSSNTPFNDQQHLALFSTPFLCISNIPSIREHTELLLLIDSYLLENPSPTTQLPTMDSRSTYAPSHNSRAHSRHQQSYPKQPRAYIPGHRPSNRDSNPFTTPAPTTNPDKLVSPSIEEPKSLQPPFNSHRRLKLALHCTILPALIPIMVVGAMSMFTRGTPRNRANTFVLSMAAKSLMFIQYELLTSHVRRFKKWASVKAYMVLSCMEVVFWLAAIVLLAMGIIKGCYARGCILSYVAVGASSALFLLSCPVAYIAVNNYREFKRTGVVPE</sequence>
<feature type="transmembrane region" description="Helical" evidence="2">
    <location>
        <begin position="262"/>
        <end position="283"/>
    </location>
</feature>
<dbReference type="AlphaFoldDB" id="A0A4U7BEF2"/>
<evidence type="ECO:0000256" key="1">
    <source>
        <dbReference type="SAM" id="MobiDB-lite"/>
    </source>
</evidence>
<evidence type="ECO:0000313" key="4">
    <source>
        <dbReference type="Proteomes" id="UP000308133"/>
    </source>
</evidence>
<organism evidence="3 4">
    <name type="scientific">Elsinoe australis</name>
    <dbReference type="NCBI Taxonomy" id="40998"/>
    <lineage>
        <taxon>Eukaryota</taxon>
        <taxon>Fungi</taxon>
        <taxon>Dikarya</taxon>
        <taxon>Ascomycota</taxon>
        <taxon>Pezizomycotina</taxon>
        <taxon>Dothideomycetes</taxon>
        <taxon>Dothideomycetidae</taxon>
        <taxon>Myriangiales</taxon>
        <taxon>Elsinoaceae</taxon>
        <taxon>Elsinoe</taxon>
    </lineage>
</organism>
<comment type="caution">
    <text evidence="3">The sequence shown here is derived from an EMBL/GenBank/DDBJ whole genome shotgun (WGS) entry which is preliminary data.</text>
</comment>
<keyword evidence="2" id="KW-0472">Membrane</keyword>
<keyword evidence="2" id="KW-1133">Transmembrane helix</keyword>
<evidence type="ECO:0000313" key="3">
    <source>
        <dbReference type="EMBL" id="TKX26417.1"/>
    </source>
</evidence>
<keyword evidence="2" id="KW-0812">Transmembrane</keyword>
<feature type="transmembrane region" description="Helical" evidence="2">
    <location>
        <begin position="160"/>
        <end position="182"/>
    </location>
</feature>
<feature type="region of interest" description="Disordered" evidence="1">
    <location>
        <begin position="76"/>
        <end position="150"/>
    </location>
</feature>
<feature type="transmembrane region" description="Helical" evidence="2">
    <location>
        <begin position="227"/>
        <end position="250"/>
    </location>
</feature>
<evidence type="ECO:0000256" key="2">
    <source>
        <dbReference type="SAM" id="Phobius"/>
    </source>
</evidence>
<proteinExistence type="predicted"/>
<feature type="compositionally biased region" description="Polar residues" evidence="1">
    <location>
        <begin position="76"/>
        <end position="93"/>
    </location>
</feature>
<gene>
    <name evidence="3" type="ORF">C1H76_1379</name>
</gene>
<dbReference type="EMBL" id="PTQR01000013">
    <property type="protein sequence ID" value="TKX26417.1"/>
    <property type="molecule type" value="Genomic_DNA"/>
</dbReference>
<name>A0A4U7BEF2_9PEZI</name>
<accession>A0A4U7BEF2</accession>